<dbReference type="PANTHER" id="PTHR43827:SF3">
    <property type="entry name" value="NADP-DEPENDENT OXIDOREDUCTASE DOMAIN-CONTAINING PROTEIN"/>
    <property type="match status" value="1"/>
</dbReference>
<dbReference type="RefSeq" id="WP_092550045.1">
    <property type="nucleotide sequence ID" value="NZ_CAWRBG010000037.1"/>
</dbReference>
<dbReference type="CDD" id="cd19071">
    <property type="entry name" value="AKR_AKR1-5-like"/>
    <property type="match status" value="1"/>
</dbReference>
<evidence type="ECO:0000256" key="7">
    <source>
        <dbReference type="PIRSR" id="PIRSR000097-3"/>
    </source>
</evidence>
<evidence type="ECO:0000313" key="9">
    <source>
        <dbReference type="EMBL" id="SFU55271.1"/>
    </source>
</evidence>
<evidence type="ECO:0000256" key="4">
    <source>
        <dbReference type="ARBA" id="ARBA00049445"/>
    </source>
</evidence>
<reference evidence="10" key="1">
    <citation type="submission" date="2016-10" db="EMBL/GenBank/DDBJ databases">
        <authorList>
            <person name="Varghese N."/>
            <person name="Submissions S."/>
        </authorList>
    </citation>
    <scope>NUCLEOTIDE SEQUENCE [LARGE SCALE GENOMIC DNA]</scope>
    <source>
        <strain evidence="10">DSM 18168</strain>
    </source>
</reference>
<evidence type="ECO:0000259" key="8">
    <source>
        <dbReference type="Pfam" id="PF00248"/>
    </source>
</evidence>
<feature type="domain" description="NADP-dependent oxidoreductase" evidence="8">
    <location>
        <begin position="15"/>
        <end position="256"/>
    </location>
</feature>
<dbReference type="Pfam" id="PF00248">
    <property type="entry name" value="Aldo_ket_red"/>
    <property type="match status" value="1"/>
</dbReference>
<dbReference type="InterPro" id="IPR036812">
    <property type="entry name" value="NAD(P)_OxRdtase_dom_sf"/>
</dbReference>
<protein>
    <submittedName>
        <fullName evidence="9">2,5-diketo-D-gluconate reductase A</fullName>
    </submittedName>
</protein>
<gene>
    <name evidence="9" type="ORF">SAMN05421784_11137</name>
</gene>
<dbReference type="InterPro" id="IPR020471">
    <property type="entry name" value="AKR"/>
</dbReference>
<dbReference type="InterPro" id="IPR018170">
    <property type="entry name" value="Aldo/ket_reductase_CS"/>
</dbReference>
<keyword evidence="2" id="KW-0521">NADP</keyword>
<keyword evidence="3" id="KW-0560">Oxidoreductase</keyword>
<evidence type="ECO:0000256" key="5">
    <source>
        <dbReference type="PIRSR" id="PIRSR000097-1"/>
    </source>
</evidence>
<organism evidence="9 10">
    <name type="scientific">Xenorhabdus koppenhoeferi</name>
    <dbReference type="NCBI Taxonomy" id="351659"/>
    <lineage>
        <taxon>Bacteria</taxon>
        <taxon>Pseudomonadati</taxon>
        <taxon>Pseudomonadota</taxon>
        <taxon>Gammaproteobacteria</taxon>
        <taxon>Enterobacterales</taxon>
        <taxon>Morganellaceae</taxon>
        <taxon>Xenorhabdus</taxon>
    </lineage>
</organism>
<evidence type="ECO:0000256" key="1">
    <source>
        <dbReference type="ARBA" id="ARBA00007905"/>
    </source>
</evidence>
<dbReference type="PROSITE" id="PS00063">
    <property type="entry name" value="ALDOKETO_REDUCTASE_3"/>
    <property type="match status" value="1"/>
</dbReference>
<feature type="site" description="Lowers pKa of active site Tyr" evidence="7">
    <location>
        <position position="73"/>
    </location>
</feature>
<dbReference type="STRING" id="351659.SAMN05421784_11137"/>
<feature type="active site" description="Proton donor" evidence="5">
    <location>
        <position position="48"/>
    </location>
</feature>
<dbReference type="PROSITE" id="PS00798">
    <property type="entry name" value="ALDOKETO_REDUCTASE_1"/>
    <property type="match status" value="1"/>
</dbReference>
<dbReference type="Proteomes" id="UP000242496">
    <property type="component" value="Unassembled WGS sequence"/>
</dbReference>
<name>A0A1I7H3N3_9GAMM</name>
<comment type="similarity">
    <text evidence="1">Belongs to the aldo/keto reductase family.</text>
</comment>
<comment type="catalytic activity">
    <reaction evidence="4">
        <text>hydroxyacetone + NADP(+) = methylglyoxal + NADPH + H(+)</text>
        <dbReference type="Rhea" id="RHEA:27986"/>
        <dbReference type="ChEBI" id="CHEBI:15378"/>
        <dbReference type="ChEBI" id="CHEBI:17158"/>
        <dbReference type="ChEBI" id="CHEBI:27957"/>
        <dbReference type="ChEBI" id="CHEBI:57783"/>
        <dbReference type="ChEBI" id="CHEBI:58349"/>
    </reaction>
</comment>
<evidence type="ECO:0000256" key="3">
    <source>
        <dbReference type="ARBA" id="ARBA00023002"/>
    </source>
</evidence>
<dbReference type="PROSITE" id="PS00062">
    <property type="entry name" value="ALDOKETO_REDUCTASE_2"/>
    <property type="match status" value="1"/>
</dbReference>
<dbReference type="SUPFAM" id="SSF51430">
    <property type="entry name" value="NAD(P)-linked oxidoreductase"/>
    <property type="match status" value="1"/>
</dbReference>
<sequence>MKFITFNDGNKMPTLGLGTYQIDEYRIHDILHSASEAGYRLIDTASLYGNQSHIGHFLRSTPIPRKEFFITGKLWNDSHYNVIHSLSKTLDELGLDYVDLYLIHWPATQSGDYIKAWTDMITLKEAGLIKSIGVSNFSIEQINTIVDATSYLPVINQIEIHIRHQQISTVTQLSEIGVAVQSWSPLWANDLSKWEQLKLNLIAGNYNKSLIQIILRWHIQRGLSVIPKTSVADRLRENIDIFDFTLSERDMIFLTSLNRNKKIMEYPEEYI</sequence>
<evidence type="ECO:0000256" key="6">
    <source>
        <dbReference type="PIRSR" id="PIRSR000097-2"/>
    </source>
</evidence>
<feature type="binding site" evidence="6">
    <location>
        <position position="104"/>
    </location>
    <ligand>
        <name>substrate</name>
    </ligand>
</feature>
<accession>A0A1I7H3N3</accession>
<dbReference type="EMBL" id="FPBJ01000011">
    <property type="protein sequence ID" value="SFU55271.1"/>
    <property type="molecule type" value="Genomic_DNA"/>
</dbReference>
<dbReference type="PRINTS" id="PR00069">
    <property type="entry name" value="ALDKETRDTASE"/>
</dbReference>
<dbReference type="OrthoDB" id="9804790at2"/>
<dbReference type="FunFam" id="3.20.20.100:FF:000002">
    <property type="entry name" value="2,5-diketo-D-gluconic acid reductase A"/>
    <property type="match status" value="1"/>
</dbReference>
<evidence type="ECO:0000313" key="10">
    <source>
        <dbReference type="Proteomes" id="UP000242496"/>
    </source>
</evidence>
<keyword evidence="10" id="KW-1185">Reference proteome</keyword>
<proteinExistence type="inferred from homology"/>
<dbReference type="Gene3D" id="3.20.20.100">
    <property type="entry name" value="NADP-dependent oxidoreductase domain"/>
    <property type="match status" value="1"/>
</dbReference>
<dbReference type="PIRSF" id="PIRSF000097">
    <property type="entry name" value="AKR"/>
    <property type="match status" value="1"/>
</dbReference>
<evidence type="ECO:0000256" key="2">
    <source>
        <dbReference type="ARBA" id="ARBA00022857"/>
    </source>
</evidence>
<dbReference type="InterPro" id="IPR023210">
    <property type="entry name" value="NADP_OxRdtase_dom"/>
</dbReference>
<dbReference type="AlphaFoldDB" id="A0A1I7H3N3"/>
<dbReference type="PANTHER" id="PTHR43827">
    <property type="entry name" value="2,5-DIKETO-D-GLUCONIC ACID REDUCTASE"/>
    <property type="match status" value="1"/>
</dbReference>
<dbReference type="GO" id="GO:0016616">
    <property type="term" value="F:oxidoreductase activity, acting on the CH-OH group of donors, NAD or NADP as acceptor"/>
    <property type="evidence" value="ECO:0007669"/>
    <property type="project" value="UniProtKB-ARBA"/>
</dbReference>